<protein>
    <submittedName>
        <fullName evidence="1">Uncharacterized protein</fullName>
    </submittedName>
</protein>
<name>A0A8S5VDD0_9CAUD</name>
<proteinExistence type="predicted"/>
<organism evidence="1">
    <name type="scientific">Siphoviridae sp. ctGa111</name>
    <dbReference type="NCBI Taxonomy" id="2825413"/>
    <lineage>
        <taxon>Viruses</taxon>
        <taxon>Duplodnaviria</taxon>
        <taxon>Heunggongvirae</taxon>
        <taxon>Uroviricota</taxon>
        <taxon>Caudoviricetes</taxon>
    </lineage>
</organism>
<sequence>MDDRFSIEKNHWEIQNPEWESYSHFICTKDHYWTGVHGISNYFLQYKNFDRSKPVERFSVEWPNFVEHMWFIHWRGPWDYIFASYKLSEIKRFLELDIDAIKKNHWPDNRCTCYSIYDYVTKKWYYFKIENLGTFYGCTWPLGDDTGEVISCD</sequence>
<accession>A0A8S5VDD0</accession>
<dbReference type="EMBL" id="BK016245">
    <property type="protein sequence ID" value="DAG04724.1"/>
    <property type="molecule type" value="Genomic_DNA"/>
</dbReference>
<reference evidence="1" key="1">
    <citation type="journal article" date="2021" name="Proc. Natl. Acad. Sci. U.S.A.">
        <title>A Catalog of Tens of Thousands of Viruses from Human Metagenomes Reveals Hidden Associations with Chronic Diseases.</title>
        <authorList>
            <person name="Tisza M.J."/>
            <person name="Buck C.B."/>
        </authorList>
    </citation>
    <scope>NUCLEOTIDE SEQUENCE</scope>
    <source>
        <strain evidence="1">CtGa111</strain>
    </source>
</reference>
<evidence type="ECO:0000313" key="1">
    <source>
        <dbReference type="EMBL" id="DAG04724.1"/>
    </source>
</evidence>